<evidence type="ECO:0000256" key="1">
    <source>
        <dbReference type="SAM" id="Coils"/>
    </source>
</evidence>
<keyword evidence="1" id="KW-0175">Coiled coil</keyword>
<comment type="caution">
    <text evidence="2">The sequence shown here is derived from an EMBL/GenBank/DDBJ whole genome shotgun (WGS) entry which is preliminary data.</text>
</comment>
<accession>S0KWT1</accession>
<proteinExistence type="predicted"/>
<dbReference type="RefSeq" id="WP_016182792.1">
    <property type="nucleotide sequence ID" value="NZ_JXKI01000006.1"/>
</dbReference>
<dbReference type="STRING" id="1121865.OMW_00629"/>
<dbReference type="AlphaFoldDB" id="S0KWT1"/>
<gene>
    <name evidence="2" type="ORF">I568_00575</name>
</gene>
<dbReference type="EMBL" id="ASWJ01000003">
    <property type="protein sequence ID" value="EOW87531.1"/>
    <property type="molecule type" value="Genomic_DNA"/>
</dbReference>
<organism evidence="2 3">
    <name type="scientific">Enterococcus columbae DSM 7374 = ATCC 51263</name>
    <dbReference type="NCBI Taxonomy" id="1121865"/>
    <lineage>
        <taxon>Bacteria</taxon>
        <taxon>Bacillati</taxon>
        <taxon>Bacillota</taxon>
        <taxon>Bacilli</taxon>
        <taxon>Lactobacillales</taxon>
        <taxon>Enterococcaceae</taxon>
        <taxon>Enterococcus</taxon>
    </lineage>
</organism>
<feature type="coiled-coil region" evidence="1">
    <location>
        <begin position="35"/>
        <end position="69"/>
    </location>
</feature>
<evidence type="ECO:0000313" key="2">
    <source>
        <dbReference type="EMBL" id="EOW87531.1"/>
    </source>
</evidence>
<keyword evidence="3" id="KW-1185">Reference proteome</keyword>
<protein>
    <submittedName>
        <fullName evidence="2">Uncharacterized protein</fullName>
    </submittedName>
</protein>
<sequence>MTRLSIRLNKQSLEIIEKNQKRLNGSKAEIINRLIMDSEKDRETVEQLLVKLEEIEKKERTLLRELEKKIHIIYQILNTILQYQGMKHFYSTTQAKSEVLVDAELYVQQQIHQKIMKQFEEQQ</sequence>
<name>S0KWT1_9ENTE</name>
<evidence type="ECO:0000313" key="3">
    <source>
        <dbReference type="Proteomes" id="UP000014113"/>
    </source>
</evidence>
<dbReference type="PATRIC" id="fig|1121865.3.peg.620"/>
<reference evidence="2 3" key="1">
    <citation type="submission" date="2013-03" db="EMBL/GenBank/DDBJ databases">
        <title>The Genome Sequence of Enterococcus columbae ATCC_51263 (PacBio/Illumina hybrid assembly).</title>
        <authorList>
            <consortium name="The Broad Institute Genomics Platform"/>
            <consortium name="The Broad Institute Genome Sequencing Center for Infectious Disease"/>
            <person name="Earl A."/>
            <person name="Russ C."/>
            <person name="Gilmore M."/>
            <person name="Surin D."/>
            <person name="Walker B."/>
            <person name="Young S."/>
            <person name="Zeng Q."/>
            <person name="Gargeya S."/>
            <person name="Fitzgerald M."/>
            <person name="Haas B."/>
            <person name="Abouelleil A."/>
            <person name="Allen A.W."/>
            <person name="Alvarado L."/>
            <person name="Arachchi H.M."/>
            <person name="Berlin A.M."/>
            <person name="Chapman S.B."/>
            <person name="Gainer-Dewar J."/>
            <person name="Goldberg J."/>
            <person name="Griggs A."/>
            <person name="Gujja S."/>
            <person name="Hansen M."/>
            <person name="Howarth C."/>
            <person name="Imamovic A."/>
            <person name="Ireland A."/>
            <person name="Larimer J."/>
            <person name="McCowan C."/>
            <person name="Murphy C."/>
            <person name="Pearson M."/>
            <person name="Poon T.W."/>
            <person name="Priest M."/>
            <person name="Roberts A."/>
            <person name="Saif S."/>
            <person name="Shea T."/>
            <person name="Sisk P."/>
            <person name="Sykes S."/>
            <person name="Wortman J."/>
            <person name="Nusbaum C."/>
            <person name="Birren B."/>
        </authorList>
    </citation>
    <scope>NUCLEOTIDE SEQUENCE [LARGE SCALE GENOMIC DNA]</scope>
    <source>
        <strain evidence="2 3">ATCC 51263</strain>
    </source>
</reference>
<dbReference type="Proteomes" id="UP000014113">
    <property type="component" value="Unassembled WGS sequence"/>
</dbReference>